<gene>
    <name evidence="2" type="ORF">FOZ62_004722</name>
</gene>
<evidence type="ECO:0000313" key="2">
    <source>
        <dbReference type="EMBL" id="KAF4686024.1"/>
    </source>
</evidence>
<proteinExistence type="predicted"/>
<feature type="region of interest" description="Disordered" evidence="1">
    <location>
        <begin position="129"/>
        <end position="151"/>
    </location>
</feature>
<protein>
    <submittedName>
        <fullName evidence="2">Uncharacterized protein</fullName>
    </submittedName>
</protein>
<comment type="caution">
    <text evidence="2">The sequence shown here is derived from an EMBL/GenBank/DDBJ whole genome shotgun (WGS) entry which is preliminary data.</text>
</comment>
<dbReference type="Proteomes" id="UP000574390">
    <property type="component" value="Unassembled WGS sequence"/>
</dbReference>
<feature type="non-terminal residue" evidence="2">
    <location>
        <position position="151"/>
    </location>
</feature>
<evidence type="ECO:0000256" key="1">
    <source>
        <dbReference type="SAM" id="MobiDB-lite"/>
    </source>
</evidence>
<sequence length="151" mass="16631">GSEAPLVEIQSVVSVSLLYTVAFRDSQSGSWILDGKDSLGRPVTWHLDEEESHESKACWKRGDGFLRSVAASTSLLGKVLAECSRKMVWVRRQRAAPLPRGRFFSTGQAMQRELASFLCVTNVFTSALPGGESPPRRRKTIDLSTVSNDMS</sequence>
<reference evidence="2 3" key="1">
    <citation type="submission" date="2020-04" db="EMBL/GenBank/DDBJ databases">
        <title>Perkinsus olseni comparative genomics.</title>
        <authorList>
            <person name="Bogema D.R."/>
        </authorList>
    </citation>
    <scope>NUCLEOTIDE SEQUENCE [LARGE SCALE GENOMIC DNA]</scope>
    <source>
        <strain evidence="2">ATCC PRA-205</strain>
    </source>
</reference>
<evidence type="ECO:0000313" key="3">
    <source>
        <dbReference type="Proteomes" id="UP000574390"/>
    </source>
</evidence>
<name>A0A7J6NQ82_PEROL</name>
<feature type="compositionally biased region" description="Polar residues" evidence="1">
    <location>
        <begin position="142"/>
        <end position="151"/>
    </location>
</feature>
<accession>A0A7J6NQ82</accession>
<dbReference type="AlphaFoldDB" id="A0A7J6NQ82"/>
<organism evidence="2 3">
    <name type="scientific">Perkinsus olseni</name>
    <name type="common">Perkinsus atlanticus</name>
    <dbReference type="NCBI Taxonomy" id="32597"/>
    <lineage>
        <taxon>Eukaryota</taxon>
        <taxon>Sar</taxon>
        <taxon>Alveolata</taxon>
        <taxon>Perkinsozoa</taxon>
        <taxon>Perkinsea</taxon>
        <taxon>Perkinsida</taxon>
        <taxon>Perkinsidae</taxon>
        <taxon>Perkinsus</taxon>
    </lineage>
</organism>
<dbReference type="EMBL" id="JABANM010036966">
    <property type="protein sequence ID" value="KAF4686024.1"/>
    <property type="molecule type" value="Genomic_DNA"/>
</dbReference>